<dbReference type="InterPro" id="IPR040452">
    <property type="entry name" value="SfsA_C"/>
</dbReference>
<dbReference type="HOGENOM" id="CLU_060934_0_0_0"/>
<dbReference type="Proteomes" id="UP000006583">
    <property type="component" value="Chromosome"/>
</dbReference>
<accession>F8C2Q3</accession>
<dbReference type="SMART" id="SM00465">
    <property type="entry name" value="GIYc"/>
    <property type="match status" value="1"/>
</dbReference>
<evidence type="ECO:0000259" key="1">
    <source>
        <dbReference type="SMART" id="SM00465"/>
    </source>
</evidence>
<dbReference type="NCBIfam" id="TIGR00230">
    <property type="entry name" value="sfsA"/>
    <property type="match status" value="1"/>
</dbReference>
<dbReference type="InterPro" id="IPR005224">
    <property type="entry name" value="SfsA"/>
</dbReference>
<reference evidence="2 3" key="1">
    <citation type="journal article" date="2013" name="Genome Announc.">
        <title>Complete genome sequence of the hyperthermophilic sulfate-reducing bacterium Thermodesulfobacterium geofontis OPF15T.</title>
        <authorList>
            <person name="Elkins J.G."/>
            <person name="Hamilton-Brehm S.D."/>
            <person name="Lucas S."/>
            <person name="Han J."/>
            <person name="Lapidus A."/>
            <person name="Cheng J.F."/>
            <person name="Goodwin L.A."/>
            <person name="Pitluck S."/>
            <person name="Peters L."/>
            <person name="Mikhailova N."/>
            <person name="Davenport K.W."/>
            <person name="Detter J.C."/>
            <person name="Han C.S."/>
            <person name="Tapia R."/>
            <person name="Land M.L."/>
            <person name="Hauser L."/>
            <person name="Kyrpides N.C."/>
            <person name="Ivanova N.N."/>
            <person name="Pagani I."/>
            <person name="Bruce D."/>
            <person name="Woyke T."/>
            <person name="Cottingham R.W."/>
        </authorList>
    </citation>
    <scope>NUCLEOTIDE SEQUENCE [LARGE SCALE GENOMIC DNA]</scope>
    <source>
        <strain evidence="2 3">OPF15</strain>
    </source>
</reference>
<dbReference type="Gene3D" id="2.40.50.580">
    <property type="match status" value="1"/>
</dbReference>
<dbReference type="InterPro" id="IPR000305">
    <property type="entry name" value="GIY-YIG_endonuc"/>
</dbReference>
<dbReference type="PANTHER" id="PTHR37460:SF1">
    <property type="entry name" value="ENDONUCLEASE III"/>
    <property type="match status" value="1"/>
</dbReference>
<proteinExistence type="predicted"/>
<gene>
    <name evidence="2" type="ordered locus">TOPB45_1375</name>
</gene>
<dbReference type="PATRIC" id="fig|795359.3.peg.1396"/>
<dbReference type="STRING" id="795359.TOPB45_1375"/>
<sequence length="385" mass="45827">MEINYPFNFEKIKANFLERINRFVVKIKLKEKEKLAYLPNPGRLWELLLPGKPLLVFKNKKNSKLPYTVLACQKDSNYILLHTHLTNKIIKKLIEEEKIHFWKNYKILREETKFNSSRFDLILEDKRTFEKLILEIKTCTLFGKEIAMFPDAETKRGTKHILKLAELRGKDLRGGILFVVMNPEIKYFLPAYHIDYQFSKALVEVKDKIEIRAIALKWDDTFTYVKEIKELQIPFDFLEKIEDKGLYLLVFKIKNKEKLKIGNLGEKVFKKGFYVYVGSAMNSLSKRINRHLRKNKKLKWHIDYLLQKGENLKVIPIRDFEKRECEIAKELSLLSQEIIPDFGASDCKCKSHLFYFSYNPLEKEEFQKLIIEYRINKISHVFTKT</sequence>
<dbReference type="CDD" id="cd22359">
    <property type="entry name" value="SfsA-like_bacterial"/>
    <property type="match status" value="1"/>
</dbReference>
<name>F8C2Q3_THEGP</name>
<dbReference type="EMBL" id="CP002829">
    <property type="protein sequence ID" value="AEH23456.1"/>
    <property type="molecule type" value="Genomic_DNA"/>
</dbReference>
<dbReference type="Gene3D" id="3.40.1350.60">
    <property type="match status" value="1"/>
</dbReference>
<organism evidence="2 3">
    <name type="scientific">Thermodesulfobacterium geofontis (strain OPF15)</name>
    <dbReference type="NCBI Taxonomy" id="795359"/>
    <lineage>
        <taxon>Bacteria</taxon>
        <taxon>Pseudomonadati</taxon>
        <taxon>Thermodesulfobacteriota</taxon>
        <taxon>Thermodesulfobacteria</taxon>
        <taxon>Thermodesulfobacteriales</taxon>
        <taxon>Thermodesulfobacteriaceae</taxon>
        <taxon>Thermodesulfobacterium</taxon>
    </lineage>
</organism>
<dbReference type="InterPro" id="IPR002837">
    <property type="entry name" value="DUF123"/>
</dbReference>
<dbReference type="GO" id="GO:0003677">
    <property type="term" value="F:DNA binding"/>
    <property type="evidence" value="ECO:0007669"/>
    <property type="project" value="InterPro"/>
</dbReference>
<dbReference type="Pfam" id="PF01986">
    <property type="entry name" value="DUF123"/>
    <property type="match status" value="1"/>
</dbReference>
<dbReference type="OrthoDB" id="9802365at2"/>
<dbReference type="InterPro" id="IPR041465">
    <property type="entry name" value="SfsA_N"/>
</dbReference>
<dbReference type="AlphaFoldDB" id="F8C2Q3"/>
<dbReference type="RefSeq" id="WP_013910154.1">
    <property type="nucleotide sequence ID" value="NC_015682.1"/>
</dbReference>
<keyword evidence="3" id="KW-1185">Reference proteome</keyword>
<dbReference type="eggNOG" id="COG1833">
    <property type="taxonomic scope" value="Bacteria"/>
</dbReference>
<protein>
    <submittedName>
        <fullName evidence="2">Sugar fermentation stimulation protein</fullName>
    </submittedName>
</protein>
<evidence type="ECO:0000313" key="2">
    <source>
        <dbReference type="EMBL" id="AEH23456.1"/>
    </source>
</evidence>
<dbReference type="Pfam" id="PF17746">
    <property type="entry name" value="SfsA_N"/>
    <property type="match status" value="1"/>
</dbReference>
<dbReference type="Pfam" id="PF03749">
    <property type="entry name" value="SfsA"/>
    <property type="match status" value="1"/>
</dbReference>
<dbReference type="PANTHER" id="PTHR37460">
    <property type="entry name" value="ENDONUCLEASE III"/>
    <property type="match status" value="1"/>
</dbReference>
<feature type="domain" description="GIY-YIG" evidence="1">
    <location>
        <begin position="247"/>
        <end position="357"/>
    </location>
</feature>
<dbReference type="KEGG" id="top:TOPB45_1375"/>
<evidence type="ECO:0000313" key="3">
    <source>
        <dbReference type="Proteomes" id="UP000006583"/>
    </source>
</evidence>
<dbReference type="CDD" id="cd10441">
    <property type="entry name" value="GIY-YIG_COG1833"/>
    <property type="match status" value="1"/>
</dbReference>
<dbReference type="eggNOG" id="COG1489">
    <property type="taxonomic scope" value="Bacteria"/>
</dbReference>